<dbReference type="RefSeq" id="WP_223926156.1">
    <property type="nucleotide sequence ID" value="NZ_BPTU01000001.1"/>
</dbReference>
<dbReference type="InterPro" id="IPR027541">
    <property type="entry name" value="Ars_ATPase"/>
</dbReference>
<keyword evidence="6" id="KW-1185">Reference proteome</keyword>
<comment type="similarity">
    <text evidence="1">Belongs to the arsA ATPase family.</text>
</comment>
<gene>
    <name evidence="5" type="ORF">PRLR5076_14490</name>
</gene>
<dbReference type="SUPFAM" id="SSF52540">
    <property type="entry name" value="P-loop containing nucleoside triphosphate hydrolases"/>
    <property type="match status" value="2"/>
</dbReference>
<sequence>MKKYAIHEVKQQQYLFFTGKGGVGKTSLACATAIAMAGEGEQVLLISTDPASNLQDVFHQNISQHGTPIADVAGLTVVNLDPVKAANEYRESVVGPYRGVLPDSAITNMEEQLSGSCTVEIAAFNQFSDFLTNAEDAHKYDHIIFDTAPTGHTLRMLQLPTAWTSFIKTNKHGASCLGQLSGLEQRKEVYRQAVDNLADGSKTKLILVSRPQRAALKEADRSARELRQLGIANQLLVVNGLMKSPDNSDELAAEMYAAQQQALGAMPDTLATMKTLYVPLRSYDMDSVGNIRKMLCANVAGTVSSSESISDYQSLDNLIHTIHDTGKRVVFTMGKGGVGKTTVAMHIALGLKQLGDDVLLTTTDPANHLNAHLAEEAGIEMAIIDEQKVLETYKDEVRAKAREAGVTDFSYIEEDLRSPCTQEIAVFRRFAEIVMQADNKTVVIDTAPTGHALLLLDSTQSYDRQIAHSEGDAPVAVQRLLPRLCDEGQSEFIIVTLPEPTPVLEAKRLRADLERAGIHQQWWVVNQCLILNHSSDSFLRAKANNEIKWIKEVKRISDDHMVLRPWIK</sequence>
<comment type="caution">
    <text evidence="5">The sequence shown here is derived from an EMBL/GenBank/DDBJ whole genome shotgun (WGS) entry which is preliminary data.</text>
</comment>
<dbReference type="SMART" id="SM00382">
    <property type="entry name" value="AAA"/>
    <property type="match status" value="2"/>
</dbReference>
<protein>
    <recommendedName>
        <fullName evidence="3">arsenite-transporting ATPase</fullName>
        <ecNumber evidence="3">7.3.2.7</ecNumber>
    </recommendedName>
</protein>
<dbReference type="InterPro" id="IPR027417">
    <property type="entry name" value="P-loop_NTPase"/>
</dbReference>
<feature type="domain" description="AAA+ ATPase" evidence="4">
    <location>
        <begin position="326"/>
        <end position="517"/>
    </location>
</feature>
<dbReference type="InterPro" id="IPR025723">
    <property type="entry name" value="ArsA/GET3_ATPase-like"/>
</dbReference>
<comment type="catalytic activity">
    <reaction evidence="2">
        <text>arsenite(in) + ATP + H2O = arsenite(out) + ADP + phosphate + H(+)</text>
        <dbReference type="Rhea" id="RHEA:11348"/>
        <dbReference type="ChEBI" id="CHEBI:15377"/>
        <dbReference type="ChEBI" id="CHEBI:15378"/>
        <dbReference type="ChEBI" id="CHEBI:29242"/>
        <dbReference type="ChEBI" id="CHEBI:30616"/>
        <dbReference type="ChEBI" id="CHEBI:43474"/>
        <dbReference type="ChEBI" id="CHEBI:456216"/>
        <dbReference type="EC" id="7.3.2.7"/>
    </reaction>
</comment>
<feature type="domain" description="AAA+ ATPase" evidence="4">
    <location>
        <begin position="11"/>
        <end position="232"/>
    </location>
</feature>
<dbReference type="EC" id="7.3.2.7" evidence="3"/>
<dbReference type="PANTHER" id="PTHR10803">
    <property type="entry name" value="ARSENICAL PUMP-DRIVING ATPASE ARSENITE-TRANSLOCATING ATPASE"/>
    <property type="match status" value="1"/>
</dbReference>
<dbReference type="InterPro" id="IPR016300">
    <property type="entry name" value="ATPase_ArsA/GET3"/>
</dbReference>
<dbReference type="NCBIfam" id="TIGR00345">
    <property type="entry name" value="GET3_arsA_TRC40"/>
    <property type="match status" value="1"/>
</dbReference>
<dbReference type="CDD" id="cd02035">
    <property type="entry name" value="ArsA"/>
    <property type="match status" value="2"/>
</dbReference>
<evidence type="ECO:0000313" key="6">
    <source>
        <dbReference type="Proteomes" id="UP000825483"/>
    </source>
</evidence>
<dbReference type="EMBL" id="BPUB01000001">
    <property type="protein sequence ID" value="GJG58598.1"/>
    <property type="molecule type" value="Genomic_DNA"/>
</dbReference>
<proteinExistence type="inferred from homology"/>
<accession>A0A9R1C9P5</accession>
<dbReference type="InterPro" id="IPR003593">
    <property type="entry name" value="AAA+_ATPase"/>
</dbReference>
<evidence type="ECO:0000256" key="2">
    <source>
        <dbReference type="ARBA" id="ARBA00052296"/>
    </source>
</evidence>
<dbReference type="GO" id="GO:0005524">
    <property type="term" value="F:ATP binding"/>
    <property type="evidence" value="ECO:0007669"/>
    <property type="project" value="InterPro"/>
</dbReference>
<dbReference type="Proteomes" id="UP000825483">
    <property type="component" value="Unassembled WGS sequence"/>
</dbReference>
<dbReference type="NCBIfam" id="TIGR04291">
    <property type="entry name" value="arsen_driv_ArsA"/>
    <property type="match status" value="1"/>
</dbReference>
<name>A0A9R1C9P5_9BACT</name>
<dbReference type="PANTHER" id="PTHR10803:SF3">
    <property type="entry name" value="ATPASE GET3"/>
    <property type="match status" value="1"/>
</dbReference>
<organism evidence="5 6">
    <name type="scientific">Prevotella lacticifex</name>
    <dbReference type="NCBI Taxonomy" id="2854755"/>
    <lineage>
        <taxon>Bacteria</taxon>
        <taxon>Pseudomonadati</taxon>
        <taxon>Bacteroidota</taxon>
        <taxon>Bacteroidia</taxon>
        <taxon>Bacteroidales</taxon>
        <taxon>Prevotellaceae</taxon>
        <taxon>Prevotella</taxon>
    </lineage>
</organism>
<evidence type="ECO:0000259" key="4">
    <source>
        <dbReference type="SMART" id="SM00382"/>
    </source>
</evidence>
<dbReference type="GeneID" id="72467365"/>
<reference evidence="5" key="1">
    <citation type="journal article" date="2022" name="Int. J. Syst. Evol. Microbiol.">
        <title>Prevotella lacticifex sp. nov., isolated from the rumen of cows.</title>
        <authorList>
            <person name="Shinkai T."/>
            <person name="Ikeyama N."/>
            <person name="Kumagai M."/>
            <person name="Ohmori H."/>
            <person name="Sakamoto M."/>
            <person name="Ohkuma M."/>
            <person name="Mitsumori M."/>
        </authorList>
    </citation>
    <scope>NUCLEOTIDE SEQUENCE</scope>
    <source>
        <strain evidence="5">R5076</strain>
    </source>
</reference>
<dbReference type="AlphaFoldDB" id="A0A9R1C9P5"/>
<evidence type="ECO:0000256" key="3">
    <source>
        <dbReference type="ARBA" id="ARBA00066752"/>
    </source>
</evidence>
<dbReference type="GO" id="GO:0016887">
    <property type="term" value="F:ATP hydrolysis activity"/>
    <property type="evidence" value="ECO:0007669"/>
    <property type="project" value="InterPro"/>
</dbReference>
<dbReference type="Pfam" id="PF02374">
    <property type="entry name" value="ArsA_ATPase"/>
    <property type="match status" value="3"/>
</dbReference>
<evidence type="ECO:0000256" key="1">
    <source>
        <dbReference type="ARBA" id="ARBA00011040"/>
    </source>
</evidence>
<dbReference type="GO" id="GO:0015446">
    <property type="term" value="F:ATPase-coupled arsenite transmembrane transporter activity"/>
    <property type="evidence" value="ECO:0007669"/>
    <property type="project" value="UniProtKB-EC"/>
</dbReference>
<dbReference type="Gene3D" id="3.40.50.300">
    <property type="entry name" value="P-loop containing nucleotide triphosphate hydrolases"/>
    <property type="match status" value="2"/>
</dbReference>
<dbReference type="PIRSF" id="PIRSF001327">
    <property type="entry name" value="Arsenical_pump-driving_ATPase"/>
    <property type="match status" value="1"/>
</dbReference>
<evidence type="ECO:0000313" key="5">
    <source>
        <dbReference type="EMBL" id="GJG58598.1"/>
    </source>
</evidence>